<dbReference type="InterPro" id="IPR003704">
    <property type="entry name" value="CdhB"/>
</dbReference>
<comment type="caution">
    <text evidence="1">The sequence shown here is derived from an EMBL/GenBank/DDBJ whole genome shotgun (WGS) entry which is preliminary data.</text>
</comment>
<evidence type="ECO:0000313" key="1">
    <source>
        <dbReference type="EMBL" id="KXB02731.1"/>
    </source>
</evidence>
<reference evidence="1 2" key="1">
    <citation type="journal article" date="2016" name="Sci. Rep.">
        <title>Metabolic traits of an uncultured archaeal lineage -MSBL1- from brine pools of the Red Sea.</title>
        <authorList>
            <person name="Mwirichia R."/>
            <person name="Alam I."/>
            <person name="Rashid M."/>
            <person name="Vinu M."/>
            <person name="Ba-Alawi W."/>
            <person name="Anthony Kamau A."/>
            <person name="Kamanda Ngugi D."/>
            <person name="Goker M."/>
            <person name="Klenk H.P."/>
            <person name="Bajic V."/>
            <person name="Stingl U."/>
        </authorList>
    </citation>
    <scope>NUCLEOTIDE SEQUENCE [LARGE SCALE GENOMIC DNA]</scope>
    <source>
        <strain evidence="1">SCGC-AAA261D19</strain>
    </source>
</reference>
<dbReference type="Pfam" id="PF02552">
    <property type="entry name" value="CO_dh"/>
    <property type="match status" value="1"/>
</dbReference>
<dbReference type="AlphaFoldDB" id="A0A133V8E3"/>
<gene>
    <name evidence="1" type="ORF">AKJ43_00700</name>
</gene>
<dbReference type="Gene3D" id="3.40.50.1220">
    <property type="entry name" value="TPP-binding domain"/>
    <property type="match status" value="1"/>
</dbReference>
<organism evidence="1 2">
    <name type="scientific">candidate division MSBL1 archaeon SCGC-AAA261D19</name>
    <dbReference type="NCBI Taxonomy" id="1698273"/>
    <lineage>
        <taxon>Archaea</taxon>
        <taxon>Methanobacteriati</taxon>
        <taxon>Methanobacteriota</taxon>
        <taxon>candidate division MSBL1</taxon>
    </lineage>
</organism>
<sequence length="158" mass="17742">MWGETSGSKSAIDLKPKVAEKLLAKAKSVLFILGSDLNEYPPKTLKKIIEKANSTVVETGSAKASDIGIEADSRYGIVEVVDLLCSDDGWRGRHDYVVFVGVPYHIESRMLSGLRLCNVGRTITLNRRHQQYADFSFPNILRPKFWEKSLKEIAKNMQ</sequence>
<proteinExistence type="predicted"/>
<name>A0A133V8E3_9EURY</name>
<protein>
    <recommendedName>
        <fullName evidence="3">CO dehydrogenase/acetyl-CoA synthase complex subunit epsilon</fullName>
    </recommendedName>
</protein>
<accession>A0A133V8E3</accession>
<dbReference type="SUPFAM" id="SSF52467">
    <property type="entry name" value="DHS-like NAD/FAD-binding domain"/>
    <property type="match status" value="1"/>
</dbReference>
<keyword evidence="2" id="KW-1185">Reference proteome</keyword>
<dbReference type="GO" id="GO:0019385">
    <property type="term" value="P:methanogenesis, from acetate"/>
    <property type="evidence" value="ECO:0007669"/>
    <property type="project" value="InterPro"/>
</dbReference>
<evidence type="ECO:0000313" key="2">
    <source>
        <dbReference type="Proteomes" id="UP000070400"/>
    </source>
</evidence>
<dbReference type="InterPro" id="IPR029035">
    <property type="entry name" value="DHS-like_NAD/FAD-binding_dom"/>
</dbReference>
<dbReference type="EMBL" id="LHXX01000005">
    <property type="protein sequence ID" value="KXB02731.1"/>
    <property type="molecule type" value="Genomic_DNA"/>
</dbReference>
<dbReference type="Proteomes" id="UP000070400">
    <property type="component" value="Unassembled WGS sequence"/>
</dbReference>
<evidence type="ECO:0008006" key="3">
    <source>
        <dbReference type="Google" id="ProtNLM"/>
    </source>
</evidence>